<dbReference type="PANTHER" id="PTHR32021">
    <property type="entry name" value="CASP-LIKE PROTEIN 5B3"/>
    <property type="match status" value="1"/>
</dbReference>
<feature type="domain" description="Casparian strip membrane protein" evidence="9">
    <location>
        <begin position="10"/>
        <end position="142"/>
    </location>
</feature>
<dbReference type="EMBL" id="CAKMRJ010005634">
    <property type="protein sequence ID" value="CAH1450354.1"/>
    <property type="molecule type" value="Genomic_DNA"/>
</dbReference>
<comment type="subcellular location">
    <subcellularLocation>
        <location evidence="1 8">Cell membrane</location>
        <topology evidence="1 8">Multi-pass membrane protein</topology>
    </subcellularLocation>
</comment>
<comment type="subunit">
    <text evidence="3 8">Homodimer and heterodimers.</text>
</comment>
<dbReference type="Proteomes" id="UP001157418">
    <property type="component" value="Unassembled WGS sequence"/>
</dbReference>
<dbReference type="InterPro" id="IPR045009">
    <property type="entry name" value="CASPL-5"/>
</dbReference>
<protein>
    <recommendedName>
        <fullName evidence="8">CASP-like protein</fullName>
    </recommendedName>
</protein>
<evidence type="ECO:0000256" key="8">
    <source>
        <dbReference type="RuleBase" id="RU361233"/>
    </source>
</evidence>
<keyword evidence="6 8" id="KW-1133">Transmembrane helix</keyword>
<keyword evidence="5 8" id="KW-0812">Transmembrane</keyword>
<keyword evidence="7 8" id="KW-0472">Membrane</keyword>
<evidence type="ECO:0000256" key="2">
    <source>
        <dbReference type="ARBA" id="ARBA00007651"/>
    </source>
</evidence>
<organism evidence="10 11">
    <name type="scientific">Lactuca virosa</name>
    <dbReference type="NCBI Taxonomy" id="75947"/>
    <lineage>
        <taxon>Eukaryota</taxon>
        <taxon>Viridiplantae</taxon>
        <taxon>Streptophyta</taxon>
        <taxon>Embryophyta</taxon>
        <taxon>Tracheophyta</taxon>
        <taxon>Spermatophyta</taxon>
        <taxon>Magnoliopsida</taxon>
        <taxon>eudicotyledons</taxon>
        <taxon>Gunneridae</taxon>
        <taxon>Pentapetalae</taxon>
        <taxon>asterids</taxon>
        <taxon>campanulids</taxon>
        <taxon>Asterales</taxon>
        <taxon>Asteraceae</taxon>
        <taxon>Cichorioideae</taxon>
        <taxon>Cichorieae</taxon>
        <taxon>Lactucinae</taxon>
        <taxon>Lactuca</taxon>
    </lineage>
</organism>
<feature type="transmembrane region" description="Helical" evidence="8">
    <location>
        <begin position="44"/>
        <end position="65"/>
    </location>
</feature>
<evidence type="ECO:0000313" key="11">
    <source>
        <dbReference type="Proteomes" id="UP001157418"/>
    </source>
</evidence>
<name>A0AAU9PJV1_9ASTR</name>
<dbReference type="Pfam" id="PF04535">
    <property type="entry name" value="CASP_dom"/>
    <property type="match status" value="1"/>
</dbReference>
<evidence type="ECO:0000256" key="5">
    <source>
        <dbReference type="ARBA" id="ARBA00022692"/>
    </source>
</evidence>
<dbReference type="PANTHER" id="PTHR32021:SF32">
    <property type="entry name" value="CASP-LIKE PROTEIN 5C3"/>
    <property type="match status" value="1"/>
</dbReference>
<dbReference type="GO" id="GO:0005886">
    <property type="term" value="C:plasma membrane"/>
    <property type="evidence" value="ECO:0007669"/>
    <property type="project" value="UniProtKB-SubCell"/>
</dbReference>
<reference evidence="10 11" key="1">
    <citation type="submission" date="2022-01" db="EMBL/GenBank/DDBJ databases">
        <authorList>
            <person name="Xiong W."/>
            <person name="Schranz E."/>
        </authorList>
    </citation>
    <scope>NUCLEOTIDE SEQUENCE [LARGE SCALE GENOMIC DNA]</scope>
</reference>
<keyword evidence="11" id="KW-1185">Reference proteome</keyword>
<dbReference type="AlphaFoldDB" id="A0AAU9PJV1"/>
<evidence type="ECO:0000256" key="1">
    <source>
        <dbReference type="ARBA" id="ARBA00004651"/>
    </source>
</evidence>
<keyword evidence="4 8" id="KW-1003">Cell membrane</keyword>
<evidence type="ECO:0000313" key="10">
    <source>
        <dbReference type="EMBL" id="CAH1450354.1"/>
    </source>
</evidence>
<evidence type="ECO:0000256" key="7">
    <source>
        <dbReference type="ARBA" id="ARBA00023136"/>
    </source>
</evidence>
<comment type="caution">
    <text evidence="10">The sequence shown here is derived from an EMBL/GenBank/DDBJ whole genome shotgun (WGS) entry which is preliminary data.</text>
</comment>
<comment type="similarity">
    <text evidence="2 8">Belongs to the Casparian strip membrane proteins (CASP) family.</text>
</comment>
<accession>A0AAU9PJV1</accession>
<sequence length="157" mass="17173">MAMDDVPGSMGTSAGFALRLGQTIFSSASLLFMAYGVQFYSYSSFCFLVTIMGLVIPWSFTLALLDGYSVLVTCPVRQKGNNGFEFRLMNRKQVLSTLTLAAASSGASVVDILMRADESFCPSNICSRYLLSTIFAFLAWFLSMGSSLFNLWLLPSL</sequence>
<proteinExistence type="inferred from homology"/>
<evidence type="ECO:0000256" key="6">
    <source>
        <dbReference type="ARBA" id="ARBA00022989"/>
    </source>
</evidence>
<evidence type="ECO:0000259" key="9">
    <source>
        <dbReference type="Pfam" id="PF04535"/>
    </source>
</evidence>
<feature type="transmembrane region" description="Helical" evidence="8">
    <location>
        <begin position="94"/>
        <end position="113"/>
    </location>
</feature>
<evidence type="ECO:0000256" key="4">
    <source>
        <dbReference type="ARBA" id="ARBA00022475"/>
    </source>
</evidence>
<feature type="transmembrane region" description="Helical" evidence="8">
    <location>
        <begin position="134"/>
        <end position="154"/>
    </location>
</feature>
<gene>
    <name evidence="10" type="ORF">LVIROSA_LOCUS35785</name>
</gene>
<dbReference type="InterPro" id="IPR006702">
    <property type="entry name" value="CASP_dom"/>
</dbReference>
<feature type="transmembrane region" description="Helical" evidence="8">
    <location>
        <begin position="20"/>
        <end position="37"/>
    </location>
</feature>
<evidence type="ECO:0000256" key="3">
    <source>
        <dbReference type="ARBA" id="ARBA00011489"/>
    </source>
</evidence>